<sequence length="66" mass="7460">MMNIFLFVVMSVNSHGGGMAGSPMPFRGHPIGIPCDNFLLEERITGFGTLNFGWNNIQIEYFRSEY</sequence>
<organism evidence="1 2">
    <name type="scientific">Aquamicrobium terrae</name>
    <dbReference type="NCBI Taxonomy" id="1324945"/>
    <lineage>
        <taxon>Bacteria</taxon>
        <taxon>Pseudomonadati</taxon>
        <taxon>Pseudomonadota</taxon>
        <taxon>Alphaproteobacteria</taxon>
        <taxon>Hyphomicrobiales</taxon>
        <taxon>Phyllobacteriaceae</taxon>
        <taxon>Aquamicrobium</taxon>
    </lineage>
</organism>
<evidence type="ECO:0000313" key="1">
    <source>
        <dbReference type="EMBL" id="MET3792367.1"/>
    </source>
</evidence>
<evidence type="ECO:0000313" key="2">
    <source>
        <dbReference type="Proteomes" id="UP001549076"/>
    </source>
</evidence>
<dbReference type="EMBL" id="JBEPML010000008">
    <property type="protein sequence ID" value="MET3792367.1"/>
    <property type="molecule type" value="Genomic_DNA"/>
</dbReference>
<dbReference type="Proteomes" id="UP001549076">
    <property type="component" value="Unassembled WGS sequence"/>
</dbReference>
<protein>
    <submittedName>
        <fullName evidence="1">Uncharacterized protein</fullName>
    </submittedName>
</protein>
<accession>A0ABV2N3H5</accession>
<name>A0ABV2N3H5_9HYPH</name>
<dbReference type="RefSeq" id="WP_354195316.1">
    <property type="nucleotide sequence ID" value="NZ_JBEPML010000008.1"/>
</dbReference>
<proteinExistence type="predicted"/>
<gene>
    <name evidence="1" type="ORF">ABID37_002584</name>
</gene>
<comment type="caution">
    <text evidence="1">The sequence shown here is derived from an EMBL/GenBank/DDBJ whole genome shotgun (WGS) entry which is preliminary data.</text>
</comment>
<keyword evidence="2" id="KW-1185">Reference proteome</keyword>
<reference evidence="1 2" key="1">
    <citation type="submission" date="2024-06" db="EMBL/GenBank/DDBJ databases">
        <title>Genomic Encyclopedia of Type Strains, Phase IV (KMG-IV): sequencing the most valuable type-strain genomes for metagenomic binning, comparative biology and taxonomic classification.</title>
        <authorList>
            <person name="Goeker M."/>
        </authorList>
    </citation>
    <scope>NUCLEOTIDE SEQUENCE [LARGE SCALE GENOMIC DNA]</scope>
    <source>
        <strain evidence="1 2">DSM 27865</strain>
    </source>
</reference>